<evidence type="ECO:0000313" key="3">
    <source>
        <dbReference type="Proteomes" id="UP000244336"/>
    </source>
</evidence>
<dbReference type="SUPFAM" id="SSF56219">
    <property type="entry name" value="DNase I-like"/>
    <property type="match status" value="1"/>
</dbReference>
<gene>
    <name evidence="2" type="ORF">GQ55_3G488300</name>
</gene>
<accession>A0A2T7EJU1</accession>
<dbReference type="EMBL" id="CM009751">
    <property type="protein sequence ID" value="PUZ68099.1"/>
    <property type="molecule type" value="Genomic_DNA"/>
</dbReference>
<dbReference type="Gene3D" id="3.60.10.10">
    <property type="entry name" value="Endonuclease/exonuclease/phosphatase"/>
    <property type="match status" value="1"/>
</dbReference>
<dbReference type="GO" id="GO:0003824">
    <property type="term" value="F:catalytic activity"/>
    <property type="evidence" value="ECO:0007669"/>
    <property type="project" value="InterPro"/>
</dbReference>
<protein>
    <recommendedName>
        <fullName evidence="1">Endonuclease/exonuclease/phosphatase domain-containing protein</fullName>
    </recommendedName>
</protein>
<reference evidence="2 3" key="1">
    <citation type="submission" date="2018-04" db="EMBL/GenBank/DDBJ databases">
        <title>WGS assembly of Panicum hallii var. hallii HAL2.</title>
        <authorList>
            <person name="Lovell J."/>
            <person name="Jenkins J."/>
            <person name="Lowry D."/>
            <person name="Mamidi S."/>
            <person name="Sreedasyam A."/>
            <person name="Weng X."/>
            <person name="Barry K."/>
            <person name="Bonette J."/>
            <person name="Campitelli B."/>
            <person name="Daum C."/>
            <person name="Gordon S."/>
            <person name="Gould B."/>
            <person name="Lipzen A."/>
            <person name="MacQueen A."/>
            <person name="Palacio-Mejia J."/>
            <person name="Plott C."/>
            <person name="Shakirov E."/>
            <person name="Shu S."/>
            <person name="Yoshinaga Y."/>
            <person name="Zane M."/>
            <person name="Rokhsar D."/>
            <person name="Grimwood J."/>
            <person name="Schmutz J."/>
            <person name="Juenger T."/>
        </authorList>
    </citation>
    <scope>NUCLEOTIDE SEQUENCE [LARGE SCALE GENOMIC DNA]</scope>
    <source>
        <strain evidence="3">cv. HAL2</strain>
    </source>
</reference>
<name>A0A2T7EJU1_9POAL</name>
<evidence type="ECO:0000259" key="1">
    <source>
        <dbReference type="Pfam" id="PF03372"/>
    </source>
</evidence>
<keyword evidence="3" id="KW-1185">Reference proteome</keyword>
<sequence>MVCLQETKLASTSNAKARSFLPPSFRDFHCVDARGSRGGILTAWDAHSLTLHSFITRKHTLTTVLTSTVTDILFTITNVYAPADHRDSLTFLEDFANLAPHVSGSWLLAGDFNLLRENFLRLACSDRSLMAVRERAAYWKQRGKFRAIREADANTAFHHAHASVRLHRNQIKTLVIDDVEVTAHDAKAEALTAYFSSILGSGTTPAWYFDVNSIYSTSPRVDLTHLAAPFTCAEAKLAIQQMNRNSAPGPDGFGPGFYVAAWETVAPKILQFVHAFC</sequence>
<dbReference type="OrthoDB" id="693346at2759"/>
<dbReference type="STRING" id="1504633.A0A2T7EJU1"/>
<organism evidence="2 3">
    <name type="scientific">Panicum hallii var. hallii</name>
    <dbReference type="NCBI Taxonomy" id="1504633"/>
    <lineage>
        <taxon>Eukaryota</taxon>
        <taxon>Viridiplantae</taxon>
        <taxon>Streptophyta</taxon>
        <taxon>Embryophyta</taxon>
        <taxon>Tracheophyta</taxon>
        <taxon>Spermatophyta</taxon>
        <taxon>Magnoliopsida</taxon>
        <taxon>Liliopsida</taxon>
        <taxon>Poales</taxon>
        <taxon>Poaceae</taxon>
        <taxon>PACMAD clade</taxon>
        <taxon>Panicoideae</taxon>
        <taxon>Panicodae</taxon>
        <taxon>Paniceae</taxon>
        <taxon>Panicinae</taxon>
        <taxon>Panicum</taxon>
        <taxon>Panicum sect. Panicum</taxon>
    </lineage>
</organism>
<dbReference type="InterPro" id="IPR036691">
    <property type="entry name" value="Endo/exonu/phosph_ase_sf"/>
</dbReference>
<dbReference type="Proteomes" id="UP000244336">
    <property type="component" value="Chromosome 3"/>
</dbReference>
<feature type="domain" description="Endonuclease/exonuclease/phosphatase" evidence="1">
    <location>
        <begin position="2"/>
        <end position="114"/>
    </location>
</feature>
<dbReference type="Pfam" id="PF03372">
    <property type="entry name" value="Exo_endo_phos"/>
    <property type="match status" value="1"/>
</dbReference>
<proteinExistence type="predicted"/>
<dbReference type="Gramene" id="PUZ68099">
    <property type="protein sequence ID" value="PUZ68099"/>
    <property type="gene ID" value="GQ55_3G488300"/>
</dbReference>
<evidence type="ECO:0000313" key="2">
    <source>
        <dbReference type="EMBL" id="PUZ68099.1"/>
    </source>
</evidence>
<dbReference type="AlphaFoldDB" id="A0A2T7EJU1"/>
<dbReference type="InterPro" id="IPR005135">
    <property type="entry name" value="Endo/exonuclease/phosphatase"/>
</dbReference>